<accession>A0AA40K8G6</accession>
<comment type="catalytic activity">
    <reaction evidence="15">
        <text>[(1-&gt;4)-beta-D-glucosyl]n+m + reduced acceptor + O2 = 4-dehydro-beta-D-glucosyl-[(1-&gt;4)-beta-D-glucosyl]n-1 + [(1-&gt;4)-beta-D-glucosyl]m + acceptor + H2O.</text>
        <dbReference type="EC" id="1.14.99.56"/>
    </reaction>
</comment>
<dbReference type="GO" id="GO:0005576">
    <property type="term" value="C:extracellular region"/>
    <property type="evidence" value="ECO:0007669"/>
    <property type="project" value="UniProtKB-SubCell"/>
</dbReference>
<keyword evidence="20" id="KW-0378">Hydrolase</keyword>
<dbReference type="Pfam" id="PF00734">
    <property type="entry name" value="CBM_1"/>
    <property type="match status" value="1"/>
</dbReference>
<name>A0AA40K8G6_9PEZI</name>
<dbReference type="InterPro" id="IPR000254">
    <property type="entry name" value="CBD"/>
</dbReference>
<evidence type="ECO:0000256" key="18">
    <source>
        <dbReference type="SAM" id="SignalP"/>
    </source>
</evidence>
<evidence type="ECO:0000256" key="2">
    <source>
        <dbReference type="ARBA" id="ARBA00004613"/>
    </source>
</evidence>
<dbReference type="PANTHER" id="PTHR33353:SF18">
    <property type="entry name" value="ENDOGLUCANASE II"/>
    <property type="match status" value="1"/>
</dbReference>
<organism evidence="20 21">
    <name type="scientific">Schizothecium vesticola</name>
    <dbReference type="NCBI Taxonomy" id="314040"/>
    <lineage>
        <taxon>Eukaryota</taxon>
        <taxon>Fungi</taxon>
        <taxon>Dikarya</taxon>
        <taxon>Ascomycota</taxon>
        <taxon>Pezizomycotina</taxon>
        <taxon>Sordariomycetes</taxon>
        <taxon>Sordariomycetidae</taxon>
        <taxon>Sordariales</taxon>
        <taxon>Schizotheciaceae</taxon>
        <taxon>Schizothecium</taxon>
    </lineage>
</organism>
<feature type="chain" id="PRO_5041227134" description="lytic cellulose monooxygenase (C4-dehydrogenating)" evidence="18">
    <location>
        <begin position="16"/>
        <end position="328"/>
    </location>
</feature>
<evidence type="ECO:0000256" key="12">
    <source>
        <dbReference type="ARBA" id="ARBA00023277"/>
    </source>
</evidence>
<dbReference type="GO" id="GO:0016787">
    <property type="term" value="F:hydrolase activity"/>
    <property type="evidence" value="ECO:0007669"/>
    <property type="project" value="UniProtKB-KW"/>
</dbReference>
<dbReference type="Proteomes" id="UP001172155">
    <property type="component" value="Unassembled WGS sequence"/>
</dbReference>
<evidence type="ECO:0000256" key="15">
    <source>
        <dbReference type="ARBA" id="ARBA00045077"/>
    </source>
</evidence>
<comment type="subcellular location">
    <subcellularLocation>
        <location evidence="2">Secreted</location>
    </subcellularLocation>
</comment>
<evidence type="ECO:0000256" key="14">
    <source>
        <dbReference type="ARBA" id="ARBA00044502"/>
    </source>
</evidence>
<evidence type="ECO:0000256" key="17">
    <source>
        <dbReference type="SAM" id="MobiDB-lite"/>
    </source>
</evidence>
<dbReference type="GO" id="GO:0004497">
    <property type="term" value="F:monooxygenase activity"/>
    <property type="evidence" value="ECO:0007669"/>
    <property type="project" value="UniProtKB-KW"/>
</dbReference>
<dbReference type="PROSITE" id="PS51164">
    <property type="entry name" value="CBM1_2"/>
    <property type="match status" value="1"/>
</dbReference>
<evidence type="ECO:0000256" key="4">
    <source>
        <dbReference type="ARBA" id="ARBA00022723"/>
    </source>
</evidence>
<feature type="region of interest" description="Disordered" evidence="17">
    <location>
        <begin position="247"/>
        <end position="273"/>
    </location>
</feature>
<comment type="cofactor">
    <cofactor evidence="1">
        <name>Cu(2+)</name>
        <dbReference type="ChEBI" id="CHEBI:29036"/>
    </cofactor>
</comment>
<dbReference type="InterPro" id="IPR005103">
    <property type="entry name" value="AA9_LPMO"/>
</dbReference>
<evidence type="ECO:0000313" key="20">
    <source>
        <dbReference type="EMBL" id="KAK0749893.1"/>
    </source>
</evidence>
<evidence type="ECO:0000256" key="13">
    <source>
        <dbReference type="ARBA" id="ARBA00023326"/>
    </source>
</evidence>
<protein>
    <recommendedName>
        <fullName evidence="16">lytic cellulose monooxygenase (C4-dehydrogenating)</fullName>
        <ecNumber evidence="16">1.14.99.56</ecNumber>
    </recommendedName>
</protein>
<dbReference type="GO" id="GO:0046872">
    <property type="term" value="F:metal ion binding"/>
    <property type="evidence" value="ECO:0007669"/>
    <property type="project" value="UniProtKB-KW"/>
</dbReference>
<evidence type="ECO:0000256" key="6">
    <source>
        <dbReference type="ARBA" id="ARBA00023001"/>
    </source>
</evidence>
<feature type="domain" description="CBM1" evidence="19">
    <location>
        <begin position="292"/>
        <end position="328"/>
    </location>
</feature>
<reference evidence="20" key="1">
    <citation type="submission" date="2023-06" db="EMBL/GenBank/DDBJ databases">
        <title>Genome-scale phylogeny and comparative genomics of the fungal order Sordariales.</title>
        <authorList>
            <consortium name="Lawrence Berkeley National Laboratory"/>
            <person name="Hensen N."/>
            <person name="Bonometti L."/>
            <person name="Westerberg I."/>
            <person name="Brannstrom I.O."/>
            <person name="Guillou S."/>
            <person name="Cros-Aarteil S."/>
            <person name="Calhoun S."/>
            <person name="Haridas S."/>
            <person name="Kuo A."/>
            <person name="Mondo S."/>
            <person name="Pangilinan J."/>
            <person name="Riley R."/>
            <person name="LaButti K."/>
            <person name="Andreopoulos B."/>
            <person name="Lipzen A."/>
            <person name="Chen C."/>
            <person name="Yanf M."/>
            <person name="Daum C."/>
            <person name="Ng V."/>
            <person name="Clum A."/>
            <person name="Steindorff A."/>
            <person name="Ohm R."/>
            <person name="Martin F."/>
            <person name="Silar P."/>
            <person name="Natvig D."/>
            <person name="Lalanne C."/>
            <person name="Gautier V."/>
            <person name="Ament-velasquez S.L."/>
            <person name="Kruys A."/>
            <person name="Hutchinson M.I."/>
            <person name="Powell A.J."/>
            <person name="Barry K."/>
            <person name="Miller A.N."/>
            <person name="Grigoriev I.V."/>
            <person name="Debuchy R."/>
            <person name="Gladieux P."/>
            <person name="Thoren M.H."/>
            <person name="Johannesson H."/>
        </authorList>
    </citation>
    <scope>NUCLEOTIDE SEQUENCE</scope>
    <source>
        <strain evidence="20">SMH3187-1</strain>
    </source>
</reference>
<gene>
    <name evidence="20" type="ORF">B0T18DRAFT_437284</name>
</gene>
<keyword evidence="3" id="KW-0964">Secreted</keyword>
<dbReference type="Gene3D" id="2.70.50.70">
    <property type="match status" value="1"/>
</dbReference>
<dbReference type="SUPFAM" id="SSF57180">
    <property type="entry name" value="Cellulose-binding domain"/>
    <property type="match status" value="1"/>
</dbReference>
<keyword evidence="9" id="KW-0503">Monooxygenase</keyword>
<comment type="similarity">
    <text evidence="14">Belongs to the polysaccharide monooxygenase AA9 family.</text>
</comment>
<keyword evidence="21" id="KW-1185">Reference proteome</keyword>
<evidence type="ECO:0000313" key="21">
    <source>
        <dbReference type="Proteomes" id="UP001172155"/>
    </source>
</evidence>
<dbReference type="CDD" id="cd21175">
    <property type="entry name" value="LPMO_AA9"/>
    <property type="match status" value="1"/>
</dbReference>
<feature type="compositionally biased region" description="Gly residues" evidence="17">
    <location>
        <begin position="258"/>
        <end position="268"/>
    </location>
</feature>
<evidence type="ECO:0000256" key="9">
    <source>
        <dbReference type="ARBA" id="ARBA00023033"/>
    </source>
</evidence>
<feature type="compositionally biased region" description="Low complexity" evidence="17">
    <location>
        <begin position="247"/>
        <end position="257"/>
    </location>
</feature>
<evidence type="ECO:0000256" key="7">
    <source>
        <dbReference type="ARBA" id="ARBA00023002"/>
    </source>
</evidence>
<evidence type="ECO:0000256" key="10">
    <source>
        <dbReference type="ARBA" id="ARBA00023157"/>
    </source>
</evidence>
<dbReference type="InterPro" id="IPR035971">
    <property type="entry name" value="CBD_sf"/>
</dbReference>
<evidence type="ECO:0000256" key="5">
    <source>
        <dbReference type="ARBA" id="ARBA00022729"/>
    </source>
</evidence>
<keyword evidence="10" id="KW-1015">Disulfide bond</keyword>
<sequence length="328" mass="33082">MKVLSLLTAASAASAHTIFVALEAGGTTNPVGHGVRAAKLDSPIQNVASNDMACNGASNSVMSTDKIINVEAGSTVRAVWRHTLQSGPNDVMDASHKGPTIAYLKKVDNALTDTGLGGGWFKIQEDGHSNGQWGTSTVITNGGLHSITIPKCLPNGQYLLRAEMIALHGAGSSGGAQLYMECAQINITGGSGSAVPSKTVSFPGAYKANDPGLLISIYTMTAASKYIVPGPEVFTCSGSSAVAPPASGGGSAVAPPTSGGGSSSGTGNGQVTTMVTTLAPPKPAATQEAPSCEVKQWQQCGGQSYSGCGSCAGGLKCAVINDYYHQCT</sequence>
<evidence type="ECO:0000256" key="3">
    <source>
        <dbReference type="ARBA" id="ARBA00022525"/>
    </source>
</evidence>
<dbReference type="EMBL" id="JAUKUD010000003">
    <property type="protein sequence ID" value="KAK0749893.1"/>
    <property type="molecule type" value="Genomic_DNA"/>
</dbReference>
<comment type="caution">
    <text evidence="20">The sequence shown here is derived from an EMBL/GenBank/DDBJ whole genome shotgun (WGS) entry which is preliminary data.</text>
</comment>
<keyword evidence="12" id="KW-0119">Carbohydrate metabolism</keyword>
<feature type="signal peptide" evidence="18">
    <location>
        <begin position="1"/>
        <end position="15"/>
    </location>
</feature>
<evidence type="ECO:0000256" key="11">
    <source>
        <dbReference type="ARBA" id="ARBA00023180"/>
    </source>
</evidence>
<keyword evidence="13" id="KW-0624">Polysaccharide degradation</keyword>
<evidence type="ECO:0000256" key="8">
    <source>
        <dbReference type="ARBA" id="ARBA00023008"/>
    </source>
</evidence>
<dbReference type="EC" id="1.14.99.56" evidence="16"/>
<keyword evidence="8" id="KW-0186">Copper</keyword>
<dbReference type="AlphaFoldDB" id="A0AA40K8G6"/>
<keyword evidence="5 18" id="KW-0732">Signal</keyword>
<dbReference type="GO" id="GO:0030248">
    <property type="term" value="F:cellulose binding"/>
    <property type="evidence" value="ECO:0007669"/>
    <property type="project" value="InterPro"/>
</dbReference>
<evidence type="ECO:0000256" key="1">
    <source>
        <dbReference type="ARBA" id="ARBA00001973"/>
    </source>
</evidence>
<keyword evidence="11" id="KW-0325">Glycoprotein</keyword>
<evidence type="ECO:0000256" key="16">
    <source>
        <dbReference type="ARBA" id="ARBA00047174"/>
    </source>
</evidence>
<dbReference type="PROSITE" id="PS00562">
    <property type="entry name" value="CBM1_1"/>
    <property type="match status" value="1"/>
</dbReference>
<evidence type="ECO:0000259" key="19">
    <source>
        <dbReference type="PROSITE" id="PS51164"/>
    </source>
</evidence>
<keyword evidence="7" id="KW-0560">Oxidoreductase</keyword>
<keyword evidence="4" id="KW-0479">Metal-binding</keyword>
<dbReference type="InterPro" id="IPR049892">
    <property type="entry name" value="AA9"/>
</dbReference>
<dbReference type="PANTHER" id="PTHR33353">
    <property type="entry name" value="PUTATIVE (AFU_ORTHOLOGUE AFUA_1G12560)-RELATED"/>
    <property type="match status" value="1"/>
</dbReference>
<keyword evidence="6" id="KW-0136">Cellulose degradation</keyword>
<proteinExistence type="inferred from homology"/>
<dbReference type="SMART" id="SM00236">
    <property type="entry name" value="fCBD"/>
    <property type="match status" value="1"/>
</dbReference>
<dbReference type="GO" id="GO:0030245">
    <property type="term" value="P:cellulose catabolic process"/>
    <property type="evidence" value="ECO:0007669"/>
    <property type="project" value="UniProtKB-KW"/>
</dbReference>
<dbReference type="Pfam" id="PF03443">
    <property type="entry name" value="AA9"/>
    <property type="match status" value="1"/>
</dbReference>